<name>A0A016RU50_9BILA</name>
<organism evidence="2 3">
    <name type="scientific">Ancylostoma ceylanicum</name>
    <dbReference type="NCBI Taxonomy" id="53326"/>
    <lineage>
        <taxon>Eukaryota</taxon>
        <taxon>Metazoa</taxon>
        <taxon>Ecdysozoa</taxon>
        <taxon>Nematoda</taxon>
        <taxon>Chromadorea</taxon>
        <taxon>Rhabditida</taxon>
        <taxon>Rhabditina</taxon>
        <taxon>Rhabditomorpha</taxon>
        <taxon>Strongyloidea</taxon>
        <taxon>Ancylostomatidae</taxon>
        <taxon>Ancylostomatinae</taxon>
        <taxon>Ancylostoma</taxon>
    </lineage>
</organism>
<evidence type="ECO:0000313" key="2">
    <source>
        <dbReference type="EMBL" id="EYB81489.1"/>
    </source>
</evidence>
<dbReference type="EMBL" id="JARK01001718">
    <property type="protein sequence ID" value="EYB81489.1"/>
    <property type="molecule type" value="Genomic_DNA"/>
</dbReference>
<comment type="caution">
    <text evidence="2">The sequence shown here is derived from an EMBL/GenBank/DDBJ whole genome shotgun (WGS) entry which is preliminary data.</text>
</comment>
<accession>A0A016RU50</accession>
<reference evidence="3" key="1">
    <citation type="journal article" date="2015" name="Nat. Genet.">
        <title>The genome and transcriptome of the zoonotic hookworm Ancylostoma ceylanicum identify infection-specific gene families.</title>
        <authorList>
            <person name="Schwarz E.M."/>
            <person name="Hu Y."/>
            <person name="Antoshechkin I."/>
            <person name="Miller M.M."/>
            <person name="Sternberg P.W."/>
            <person name="Aroian R.V."/>
        </authorList>
    </citation>
    <scope>NUCLEOTIDE SEQUENCE</scope>
    <source>
        <strain evidence="3">HY135</strain>
    </source>
</reference>
<sequence>MDVLIKEAVASAHHRSYTACQGDACIIENIQGKRVNTTQIQPSSTRKSTFSPRVISMVHPGPEIVGIGMDQQGQHDQQGPYA</sequence>
<protein>
    <submittedName>
        <fullName evidence="2">Uncharacterized protein</fullName>
    </submittedName>
</protein>
<keyword evidence="3" id="KW-1185">Reference proteome</keyword>
<dbReference type="Proteomes" id="UP000024635">
    <property type="component" value="Unassembled WGS sequence"/>
</dbReference>
<proteinExistence type="predicted"/>
<gene>
    <name evidence="2" type="primary">Acey_s0382.g375</name>
    <name evidence="2" type="ORF">Y032_0382g375</name>
</gene>
<feature type="region of interest" description="Disordered" evidence="1">
    <location>
        <begin position="63"/>
        <end position="82"/>
    </location>
</feature>
<feature type="compositionally biased region" description="Low complexity" evidence="1">
    <location>
        <begin position="70"/>
        <end position="82"/>
    </location>
</feature>
<evidence type="ECO:0000313" key="3">
    <source>
        <dbReference type="Proteomes" id="UP000024635"/>
    </source>
</evidence>
<dbReference type="AlphaFoldDB" id="A0A016RU50"/>
<evidence type="ECO:0000256" key="1">
    <source>
        <dbReference type="SAM" id="MobiDB-lite"/>
    </source>
</evidence>